<dbReference type="KEGG" id="rho:RHOM_02120"/>
<dbReference type="EMBL" id="CP003040">
    <property type="protein sequence ID" value="AEN95546.1"/>
    <property type="molecule type" value="Genomic_DNA"/>
</dbReference>
<keyword evidence="1" id="KW-0812">Transmembrane</keyword>
<evidence type="ECO:0000256" key="1">
    <source>
        <dbReference type="SAM" id="Phobius"/>
    </source>
</evidence>
<dbReference type="HOGENOM" id="CLU_3140242_0_0_9"/>
<keyword evidence="1" id="KW-1133">Transmembrane helix</keyword>
<name>G2T0L4_ROSHA</name>
<sequence>MGFIVEGYGDFMHISLLLMEQILELFLMILMGFIIVKAGRLPTTGEKLS</sequence>
<protein>
    <submittedName>
        <fullName evidence="2">Uncharacterized protein</fullName>
    </submittedName>
</protein>
<gene>
    <name evidence="2" type="ordered locus">RHOM_02120</name>
</gene>
<evidence type="ECO:0000313" key="2">
    <source>
        <dbReference type="EMBL" id="AEN95546.1"/>
    </source>
</evidence>
<reference evidence="2 3" key="1">
    <citation type="journal article" date="2015" name="Genome Announc.">
        <title>Complete genome sequence of the human gut symbiont Roseburia hominis.</title>
        <authorList>
            <person name="Travis A.J."/>
            <person name="Kelly D."/>
            <person name="Flint H.J."/>
            <person name="Aminov R.I."/>
        </authorList>
    </citation>
    <scope>NUCLEOTIDE SEQUENCE [LARGE SCALE GENOMIC DNA]</scope>
    <source>
        <strain evidence="3">DSM 16839 / JCM 17582 / NCIMB 14029 / A2-183</strain>
    </source>
</reference>
<evidence type="ECO:0000313" key="3">
    <source>
        <dbReference type="Proteomes" id="UP000008178"/>
    </source>
</evidence>
<proteinExistence type="predicted"/>
<dbReference type="STRING" id="585394.RHOM_02120"/>
<organism evidence="2 3">
    <name type="scientific">Roseburia hominis (strain DSM 16839 / JCM 17582 / NCIMB 14029 / A2-183)</name>
    <dbReference type="NCBI Taxonomy" id="585394"/>
    <lineage>
        <taxon>Bacteria</taxon>
        <taxon>Bacillati</taxon>
        <taxon>Bacillota</taxon>
        <taxon>Clostridia</taxon>
        <taxon>Lachnospirales</taxon>
        <taxon>Lachnospiraceae</taxon>
        <taxon>Roseburia</taxon>
    </lineage>
</organism>
<accession>G2T0L4</accession>
<dbReference type="AlphaFoldDB" id="G2T0L4"/>
<feature type="transmembrane region" description="Helical" evidence="1">
    <location>
        <begin position="12"/>
        <end position="36"/>
    </location>
</feature>
<dbReference type="Proteomes" id="UP000008178">
    <property type="component" value="Chromosome"/>
</dbReference>
<keyword evidence="3" id="KW-1185">Reference proteome</keyword>
<keyword evidence="1" id="KW-0472">Membrane</keyword>